<keyword evidence="3 14" id="KW-0245">EGF-like domain</keyword>
<keyword evidence="11" id="KW-0472">Membrane</keyword>
<evidence type="ECO:0000256" key="13">
    <source>
        <dbReference type="ARBA" id="ARBA00023180"/>
    </source>
</evidence>
<dbReference type="SMART" id="SM00181">
    <property type="entry name" value="EGF"/>
    <property type="match status" value="4"/>
</dbReference>
<evidence type="ECO:0000256" key="1">
    <source>
        <dbReference type="ARBA" id="ARBA00004479"/>
    </source>
</evidence>
<dbReference type="SMART" id="SM00179">
    <property type="entry name" value="EGF_CA"/>
    <property type="match status" value="3"/>
</dbReference>
<dbReference type="Gene3D" id="2.10.25.10">
    <property type="entry name" value="Laminin"/>
    <property type="match status" value="3"/>
</dbReference>
<comment type="caution">
    <text evidence="16">The sequence shown here is derived from an EMBL/GenBank/DDBJ whole genome shotgun (WGS) entry which is preliminary data.</text>
</comment>
<feature type="disulfide bond" evidence="14">
    <location>
        <begin position="292"/>
        <end position="302"/>
    </location>
</feature>
<dbReference type="PROSITE" id="PS00022">
    <property type="entry name" value="EGF_1"/>
    <property type="match status" value="3"/>
</dbReference>
<dbReference type="InterPro" id="IPR000742">
    <property type="entry name" value="EGF"/>
</dbReference>
<dbReference type="GO" id="GO:0030154">
    <property type="term" value="P:cell differentiation"/>
    <property type="evidence" value="ECO:0007669"/>
    <property type="project" value="UniProtKB-KW"/>
</dbReference>
<dbReference type="Proteomes" id="UP000683360">
    <property type="component" value="Unassembled WGS sequence"/>
</dbReference>
<evidence type="ECO:0000256" key="12">
    <source>
        <dbReference type="ARBA" id="ARBA00023157"/>
    </source>
</evidence>
<proteinExistence type="predicted"/>
<keyword evidence="10" id="KW-1133">Transmembrane helix</keyword>
<evidence type="ECO:0000313" key="17">
    <source>
        <dbReference type="Proteomes" id="UP000683360"/>
    </source>
</evidence>
<dbReference type="PANTHER" id="PTHR24049">
    <property type="entry name" value="CRUMBS FAMILY MEMBER"/>
    <property type="match status" value="1"/>
</dbReference>
<comment type="subcellular location">
    <subcellularLocation>
        <location evidence="1">Membrane</location>
        <topology evidence="1">Single-pass type I membrane protein</topology>
    </subcellularLocation>
</comment>
<evidence type="ECO:0000256" key="4">
    <source>
        <dbReference type="ARBA" id="ARBA00022692"/>
    </source>
</evidence>
<dbReference type="GO" id="GO:0005509">
    <property type="term" value="F:calcium ion binding"/>
    <property type="evidence" value="ECO:0007669"/>
    <property type="project" value="InterPro"/>
</dbReference>
<evidence type="ECO:0000256" key="5">
    <source>
        <dbReference type="ARBA" id="ARBA00022729"/>
    </source>
</evidence>
<keyword evidence="9" id="KW-0914">Notch signaling pathway</keyword>
<keyword evidence="8" id="KW-0832">Ubl conjugation</keyword>
<feature type="disulfide bond" evidence="14">
    <location>
        <begin position="239"/>
        <end position="248"/>
    </location>
</feature>
<dbReference type="EMBL" id="CAJPWZ010000299">
    <property type="protein sequence ID" value="CAG2189636.1"/>
    <property type="molecule type" value="Genomic_DNA"/>
</dbReference>
<dbReference type="Gene3D" id="1.10.10.1540">
    <property type="entry name" value="Costar domain"/>
    <property type="match status" value="1"/>
</dbReference>
<evidence type="ECO:0000256" key="10">
    <source>
        <dbReference type="ARBA" id="ARBA00022989"/>
    </source>
</evidence>
<evidence type="ECO:0000256" key="6">
    <source>
        <dbReference type="ARBA" id="ARBA00022737"/>
    </source>
</evidence>
<feature type="domain" description="EGF-like" evidence="15">
    <location>
        <begin position="250"/>
        <end position="286"/>
    </location>
</feature>
<keyword evidence="4" id="KW-0812">Transmembrane</keyword>
<evidence type="ECO:0000313" key="16">
    <source>
        <dbReference type="EMBL" id="CAG2189636.1"/>
    </source>
</evidence>
<evidence type="ECO:0000256" key="11">
    <source>
        <dbReference type="ARBA" id="ARBA00023136"/>
    </source>
</evidence>
<dbReference type="InterPro" id="IPR001881">
    <property type="entry name" value="EGF-like_Ca-bd_dom"/>
</dbReference>
<sequence>MSKTNVTTCTLPISLNKVNLKVKSKKMDVNKEIGHLIDAIQRLGTENSDKQHEVTFGTLFNDDDCANLFEAMVGTLRAAKRKKIITYDVAISNGQDYNPTCIQCFAFETEFCTIKQEIEAVKQFDSRISNTEHELLTLKHNVQVETAELKDNQDLIRDIQKNISDAISVNNMSTNTSDLNDKMDKLLKMFKDVQDRLDHLEVKCKVCGSNGSVNHPCSQNPCSNGGKCLELSKDFQCVCTIGFTGERCQYTDHCSSSPCKNGGSCSSNILGHVCNCVIGFTGPYCEVKINACDSNPCKHGTCLLHGNSFSCQCEHGYDGSTCEHSTGQQGTSLSTAKPTTIPTTIQPQSTVTYPDPCAKASVCNEPAKCQAVGSQDYKCVCPDTALTNSDNCLEPYYYDQFGFCCARNTCKNNEIVC</sequence>
<feature type="domain" description="EGF-like" evidence="15">
    <location>
        <begin position="353"/>
        <end position="393"/>
    </location>
</feature>
<keyword evidence="12 14" id="KW-1015">Disulfide bond</keyword>
<dbReference type="Pfam" id="PF14705">
    <property type="entry name" value="Costars"/>
    <property type="match status" value="1"/>
</dbReference>
<dbReference type="FunFam" id="2.10.25.10:FF:000434">
    <property type="entry name" value="Predicted protein"/>
    <property type="match status" value="1"/>
</dbReference>
<dbReference type="GO" id="GO:0016020">
    <property type="term" value="C:membrane"/>
    <property type="evidence" value="ECO:0007669"/>
    <property type="project" value="UniProtKB-SubCell"/>
</dbReference>
<gene>
    <name evidence="16" type="ORF">MEDL_5017</name>
</gene>
<dbReference type="SUPFAM" id="SSF57196">
    <property type="entry name" value="EGF/Laminin"/>
    <property type="match status" value="3"/>
</dbReference>
<evidence type="ECO:0000256" key="14">
    <source>
        <dbReference type="PROSITE-ProRule" id="PRU00076"/>
    </source>
</evidence>
<keyword evidence="6" id="KW-0677">Repeat</keyword>
<organism evidence="16 17">
    <name type="scientific">Mytilus edulis</name>
    <name type="common">Blue mussel</name>
    <dbReference type="NCBI Taxonomy" id="6550"/>
    <lineage>
        <taxon>Eukaryota</taxon>
        <taxon>Metazoa</taxon>
        <taxon>Spiralia</taxon>
        <taxon>Lophotrochozoa</taxon>
        <taxon>Mollusca</taxon>
        <taxon>Bivalvia</taxon>
        <taxon>Autobranchia</taxon>
        <taxon>Pteriomorphia</taxon>
        <taxon>Mytilida</taxon>
        <taxon>Mytiloidea</taxon>
        <taxon>Mytilidae</taxon>
        <taxon>Mytilinae</taxon>
        <taxon>Mytilus</taxon>
    </lineage>
</organism>
<feature type="domain" description="EGF-like" evidence="15">
    <location>
        <begin position="288"/>
        <end position="323"/>
    </location>
</feature>
<dbReference type="FunFam" id="2.10.25.10:FF:000368">
    <property type="entry name" value="Delta-like 3 (Drosophila), isoform CRA_b"/>
    <property type="match status" value="1"/>
</dbReference>
<dbReference type="PROSITE" id="PS01186">
    <property type="entry name" value="EGF_2"/>
    <property type="match status" value="3"/>
</dbReference>
<reference evidence="16" key="1">
    <citation type="submission" date="2021-03" db="EMBL/GenBank/DDBJ databases">
        <authorList>
            <person name="Bekaert M."/>
        </authorList>
    </citation>
    <scope>NUCLEOTIDE SEQUENCE</scope>
</reference>
<dbReference type="FunFam" id="2.10.25.10:FF:000012">
    <property type="entry name" value="Delta-like protein"/>
    <property type="match status" value="1"/>
</dbReference>
<keyword evidence="5" id="KW-0732">Signal</keyword>
<dbReference type="CDD" id="cd00054">
    <property type="entry name" value="EGF_CA"/>
    <property type="match status" value="3"/>
</dbReference>
<dbReference type="AlphaFoldDB" id="A0A8S3PZY6"/>
<dbReference type="GO" id="GO:0007219">
    <property type="term" value="P:Notch signaling pathway"/>
    <property type="evidence" value="ECO:0007669"/>
    <property type="project" value="UniProtKB-KW"/>
</dbReference>
<dbReference type="OrthoDB" id="6090901at2759"/>
<evidence type="ECO:0000259" key="15">
    <source>
        <dbReference type="PROSITE" id="PS50026"/>
    </source>
</evidence>
<dbReference type="PROSITE" id="PS50026">
    <property type="entry name" value="EGF_3"/>
    <property type="match status" value="4"/>
</dbReference>
<evidence type="ECO:0000256" key="8">
    <source>
        <dbReference type="ARBA" id="ARBA00022843"/>
    </source>
</evidence>
<feature type="domain" description="EGF-like" evidence="15">
    <location>
        <begin position="213"/>
        <end position="249"/>
    </location>
</feature>
<name>A0A8S3PZY6_MYTED</name>
<protein>
    <submittedName>
        <fullName evidence="16">NOTCH1</fullName>
    </submittedName>
</protein>
<evidence type="ECO:0000256" key="2">
    <source>
        <dbReference type="ARBA" id="ARBA00022473"/>
    </source>
</evidence>
<feature type="disulfide bond" evidence="14">
    <location>
        <begin position="313"/>
        <end position="322"/>
    </location>
</feature>
<evidence type="ECO:0000256" key="7">
    <source>
        <dbReference type="ARBA" id="ARBA00022782"/>
    </source>
</evidence>
<dbReference type="InterPro" id="IPR051022">
    <property type="entry name" value="Notch_Cell-Fate_Det"/>
</dbReference>
<evidence type="ECO:0000256" key="9">
    <source>
        <dbReference type="ARBA" id="ARBA00022976"/>
    </source>
</evidence>
<dbReference type="SMART" id="SM01283">
    <property type="entry name" value="Costars"/>
    <property type="match status" value="1"/>
</dbReference>
<dbReference type="Pfam" id="PF00008">
    <property type="entry name" value="EGF"/>
    <property type="match status" value="3"/>
</dbReference>
<dbReference type="InterPro" id="IPR038095">
    <property type="entry name" value="Costars_sf"/>
</dbReference>
<keyword evidence="2" id="KW-0217">Developmental protein</keyword>
<keyword evidence="7" id="KW-0221">Differentiation</keyword>
<comment type="caution">
    <text evidence="14">Lacks conserved residue(s) required for the propagation of feature annotation.</text>
</comment>
<feature type="disulfide bond" evidence="14">
    <location>
        <begin position="276"/>
        <end position="285"/>
    </location>
</feature>
<keyword evidence="17" id="KW-1185">Reference proteome</keyword>
<dbReference type="InterPro" id="IPR027817">
    <property type="entry name" value="Costars_dom"/>
</dbReference>
<evidence type="ECO:0000256" key="3">
    <source>
        <dbReference type="ARBA" id="ARBA00022536"/>
    </source>
</evidence>
<keyword evidence="13" id="KW-0325">Glycoprotein</keyword>
<accession>A0A8S3PZY6</accession>